<evidence type="ECO:0000256" key="5">
    <source>
        <dbReference type="SAM" id="MobiDB-lite"/>
    </source>
</evidence>
<evidence type="ECO:0000313" key="7">
    <source>
        <dbReference type="EMBL" id="WPB08381.1"/>
    </source>
</evidence>
<evidence type="ECO:0000256" key="4">
    <source>
        <dbReference type="ARBA" id="ARBA00023242"/>
    </source>
</evidence>
<dbReference type="EMBL" id="CP134192">
    <property type="protein sequence ID" value="WPB08381.1"/>
    <property type="molecule type" value="Genomic_DNA"/>
</dbReference>
<sequence>MAPPAKRRKLDPLRRQKPVEELTFSIDARQEYLTGFSKRKQARKEQAREHAIQMTKEEKVRERKELREQRKADLESHVAEVNKVLKQQNALANGRDVDDISSSDDEFSGFDNEDSAAPAVAEVELPDEAEYVDEDKYTTVTVEPMGETSSEEEEDGEDGKSKDVSKTTNSEPEVKKKKRPWDKTGDGGVKKKKQKFRYESKAERSLARSKQKSKNSKAAKERKESGGGSSSGKGGKGGRKKK</sequence>
<protein>
    <recommendedName>
        <fullName evidence="10">Ribosomal RNA-processing protein 17</fullName>
    </recommendedName>
</protein>
<dbReference type="InterPro" id="IPR019186">
    <property type="entry name" value="Nucleolar_protein_12"/>
</dbReference>
<dbReference type="PANTHER" id="PTHR14577:SF0">
    <property type="entry name" value="NUCLEOLAR PROTEIN 12"/>
    <property type="match status" value="1"/>
</dbReference>
<evidence type="ECO:0000313" key="8">
    <source>
        <dbReference type="Proteomes" id="UP000230605"/>
    </source>
</evidence>
<evidence type="ECO:0000313" key="6">
    <source>
        <dbReference type="EMBL" id="PIA90925.1"/>
    </source>
</evidence>
<proteinExistence type="inferred from homology"/>
<gene>
    <name evidence="6" type="ORF">CB0940_11513</name>
    <name evidence="7" type="ORF">RHO25_013047</name>
</gene>
<organism evidence="6 8">
    <name type="scientific">Cercospora beticola</name>
    <name type="common">Sugarbeet leaf spot fungus</name>
    <dbReference type="NCBI Taxonomy" id="122368"/>
    <lineage>
        <taxon>Eukaryota</taxon>
        <taxon>Fungi</taxon>
        <taxon>Dikarya</taxon>
        <taxon>Ascomycota</taxon>
        <taxon>Pezizomycotina</taxon>
        <taxon>Dothideomycetes</taxon>
        <taxon>Dothideomycetidae</taxon>
        <taxon>Mycosphaerellales</taxon>
        <taxon>Mycosphaerellaceae</taxon>
        <taxon>Cercospora</taxon>
    </lineage>
</organism>
<feature type="compositionally biased region" description="Basic and acidic residues" evidence="5">
    <location>
        <begin position="43"/>
        <end position="75"/>
    </location>
</feature>
<feature type="compositionally biased region" description="Acidic residues" evidence="5">
    <location>
        <begin position="99"/>
        <end position="114"/>
    </location>
</feature>
<dbReference type="PANTHER" id="PTHR14577">
    <property type="entry name" value="NUCLEOLAR PROTEIN 12"/>
    <property type="match status" value="1"/>
</dbReference>
<keyword evidence="4" id="KW-0539">Nucleus</keyword>
<dbReference type="OrthoDB" id="551633at2759"/>
<feature type="compositionally biased region" description="Acidic residues" evidence="5">
    <location>
        <begin position="124"/>
        <end position="133"/>
    </location>
</feature>
<evidence type="ECO:0000256" key="3">
    <source>
        <dbReference type="ARBA" id="ARBA00023054"/>
    </source>
</evidence>
<evidence type="ECO:0008006" key="10">
    <source>
        <dbReference type="Google" id="ProtNLM"/>
    </source>
</evidence>
<feature type="compositionally biased region" description="Basic residues" evidence="5">
    <location>
        <begin position="207"/>
        <end position="217"/>
    </location>
</feature>
<feature type="region of interest" description="Disordered" evidence="5">
    <location>
        <begin position="37"/>
        <end position="75"/>
    </location>
</feature>
<keyword evidence="9" id="KW-1185">Reference proteome</keyword>
<feature type="compositionally biased region" description="Basic and acidic residues" evidence="5">
    <location>
        <begin position="196"/>
        <end position="206"/>
    </location>
</feature>
<comment type="similarity">
    <text evidence="2">Belongs to the RRP17 family.</text>
</comment>
<name>A0A2G5HEJ4_CERBT</name>
<keyword evidence="3" id="KW-0175">Coiled coil</keyword>
<feature type="compositionally biased region" description="Gly residues" evidence="5">
    <location>
        <begin position="226"/>
        <end position="235"/>
    </location>
</feature>
<dbReference type="GO" id="GO:0019843">
    <property type="term" value="F:rRNA binding"/>
    <property type="evidence" value="ECO:0007669"/>
    <property type="project" value="TreeGrafter"/>
</dbReference>
<reference evidence="7 9" key="2">
    <citation type="submission" date="2023-09" db="EMBL/GenBank/DDBJ databases">
        <title>Complete-Gapless Cercospora beticola genome.</title>
        <authorList>
            <person name="Wyatt N.A."/>
            <person name="Spanner R.E."/>
            <person name="Bolton M.D."/>
        </authorList>
    </citation>
    <scope>NUCLEOTIDE SEQUENCE [LARGE SCALE GENOMIC DNA]</scope>
    <source>
        <strain evidence="7">Cb09-40</strain>
    </source>
</reference>
<comment type="subcellular location">
    <subcellularLocation>
        <location evidence="1">Nucleus</location>
        <location evidence="1">Nucleolus</location>
    </subcellularLocation>
</comment>
<dbReference type="AlphaFoldDB" id="A0A2G5HEJ4"/>
<accession>A0A2G5HEJ4</accession>
<feature type="region of interest" description="Disordered" evidence="5">
    <location>
        <begin position="87"/>
        <end position="242"/>
    </location>
</feature>
<dbReference type="GO" id="GO:0005730">
    <property type="term" value="C:nucleolus"/>
    <property type="evidence" value="ECO:0007669"/>
    <property type="project" value="UniProtKB-SubCell"/>
</dbReference>
<dbReference type="Proteomes" id="UP001302367">
    <property type="component" value="Chromosome 9"/>
</dbReference>
<evidence type="ECO:0000313" key="9">
    <source>
        <dbReference type="Proteomes" id="UP001302367"/>
    </source>
</evidence>
<reference evidence="6 8" key="1">
    <citation type="submission" date="2015-10" db="EMBL/GenBank/DDBJ databases">
        <title>The cercosporin biosynthetic gene cluster was horizontally transferred to several fungal lineages and shown to be expanded in Cercospora beticola based on microsynteny with recipient genomes.</title>
        <authorList>
            <person name="De Jonge R."/>
            <person name="Ebert M.K."/>
            <person name="Suttle J.C."/>
            <person name="Jurick Ii W.M."/>
            <person name="Secor G.A."/>
            <person name="Thomma B.P."/>
            <person name="Van De Peer Y."/>
            <person name="Bolton M.D."/>
        </authorList>
    </citation>
    <scope>NUCLEOTIDE SEQUENCE [LARGE SCALE GENOMIC DNA]</scope>
    <source>
        <strain evidence="6 8">09-40</strain>
    </source>
</reference>
<dbReference type="Proteomes" id="UP000230605">
    <property type="component" value="Chromosome 9"/>
</dbReference>
<dbReference type="EMBL" id="LKMD01000107">
    <property type="protein sequence ID" value="PIA90925.1"/>
    <property type="molecule type" value="Genomic_DNA"/>
</dbReference>
<evidence type="ECO:0000256" key="1">
    <source>
        <dbReference type="ARBA" id="ARBA00004604"/>
    </source>
</evidence>
<dbReference type="Pfam" id="PF09805">
    <property type="entry name" value="Nop25"/>
    <property type="match status" value="1"/>
</dbReference>
<evidence type="ECO:0000256" key="2">
    <source>
        <dbReference type="ARBA" id="ARBA00007175"/>
    </source>
</evidence>